<reference evidence="1" key="1">
    <citation type="submission" date="2014-11" db="EMBL/GenBank/DDBJ databases">
        <authorList>
            <person name="Amaro Gonzalez C."/>
        </authorList>
    </citation>
    <scope>NUCLEOTIDE SEQUENCE</scope>
</reference>
<organism evidence="1">
    <name type="scientific">Anguilla anguilla</name>
    <name type="common">European freshwater eel</name>
    <name type="synonym">Muraena anguilla</name>
    <dbReference type="NCBI Taxonomy" id="7936"/>
    <lineage>
        <taxon>Eukaryota</taxon>
        <taxon>Metazoa</taxon>
        <taxon>Chordata</taxon>
        <taxon>Craniata</taxon>
        <taxon>Vertebrata</taxon>
        <taxon>Euteleostomi</taxon>
        <taxon>Actinopterygii</taxon>
        <taxon>Neopterygii</taxon>
        <taxon>Teleostei</taxon>
        <taxon>Anguilliformes</taxon>
        <taxon>Anguillidae</taxon>
        <taxon>Anguilla</taxon>
    </lineage>
</organism>
<accession>A0A0E9XVN1</accession>
<evidence type="ECO:0000313" key="1">
    <source>
        <dbReference type="EMBL" id="JAI06773.1"/>
    </source>
</evidence>
<dbReference type="AlphaFoldDB" id="A0A0E9XVN1"/>
<name>A0A0E9XVN1_ANGAN</name>
<dbReference type="EMBL" id="GBXM01001805">
    <property type="protein sequence ID" value="JAI06773.1"/>
    <property type="molecule type" value="Transcribed_RNA"/>
</dbReference>
<proteinExistence type="predicted"/>
<protein>
    <submittedName>
        <fullName evidence="1">Uncharacterized protein</fullName>
    </submittedName>
</protein>
<sequence>MRFNLAIIFCFYKLQWICIGDRACKCYFIFF</sequence>
<reference evidence="1" key="2">
    <citation type="journal article" date="2015" name="Fish Shellfish Immunol.">
        <title>Early steps in the European eel (Anguilla anguilla)-Vibrio vulnificus interaction in the gills: Role of the RtxA13 toxin.</title>
        <authorList>
            <person name="Callol A."/>
            <person name="Pajuelo D."/>
            <person name="Ebbesson L."/>
            <person name="Teles M."/>
            <person name="MacKenzie S."/>
            <person name="Amaro C."/>
        </authorList>
    </citation>
    <scope>NUCLEOTIDE SEQUENCE</scope>
</reference>